<dbReference type="InterPro" id="IPR055760">
    <property type="entry name" value="DUF7336"/>
</dbReference>
<feature type="domain" description="DUF7336" evidence="1">
    <location>
        <begin position="1"/>
        <end position="49"/>
    </location>
</feature>
<protein>
    <recommendedName>
        <fullName evidence="1">DUF7336 domain-containing protein</fullName>
    </recommendedName>
</protein>
<accession>A0A6M3KQJ7</accession>
<dbReference type="EMBL" id="MT142523">
    <property type="protein sequence ID" value="QJA84070.1"/>
    <property type="molecule type" value="Genomic_DNA"/>
</dbReference>
<proteinExistence type="predicted"/>
<evidence type="ECO:0000313" key="3">
    <source>
        <dbReference type="EMBL" id="QJA84070.1"/>
    </source>
</evidence>
<gene>
    <name evidence="3" type="ORF">MM415A00229_0018</name>
    <name evidence="2" type="ORF">MM415B01070_0008</name>
</gene>
<evidence type="ECO:0000313" key="2">
    <source>
        <dbReference type="EMBL" id="QJA60674.1"/>
    </source>
</evidence>
<dbReference type="AlphaFoldDB" id="A0A6M3KQJ7"/>
<sequence>MKVYIVAAGEYSDYHIVSVFSTKEIAERYVTILCPSGFVTEYEVDNPEDLEDLKRVPIGHFSYEATIHIDGTIHVKRINVDDMLDDYLFIRDFRFGMSTEIVMLIYCFAKDDIHATKIASERRREFLALNKWPEKEGEQYETQ</sequence>
<organism evidence="3">
    <name type="scientific">viral metagenome</name>
    <dbReference type="NCBI Taxonomy" id="1070528"/>
    <lineage>
        <taxon>unclassified sequences</taxon>
        <taxon>metagenomes</taxon>
        <taxon>organismal metagenomes</taxon>
    </lineage>
</organism>
<reference evidence="3" key="1">
    <citation type="submission" date="2020-03" db="EMBL/GenBank/DDBJ databases">
        <title>The deep terrestrial virosphere.</title>
        <authorList>
            <person name="Holmfeldt K."/>
            <person name="Nilsson E."/>
            <person name="Simone D."/>
            <person name="Lopez-Fernandez M."/>
            <person name="Wu X."/>
            <person name="de Brujin I."/>
            <person name="Lundin D."/>
            <person name="Andersson A."/>
            <person name="Bertilsson S."/>
            <person name="Dopson M."/>
        </authorList>
    </citation>
    <scope>NUCLEOTIDE SEQUENCE</scope>
    <source>
        <strain evidence="3">MM415A00229</strain>
        <strain evidence="2">MM415B01070</strain>
    </source>
</reference>
<evidence type="ECO:0000259" key="1">
    <source>
        <dbReference type="Pfam" id="PF24024"/>
    </source>
</evidence>
<dbReference type="Pfam" id="PF24024">
    <property type="entry name" value="DUF7336"/>
    <property type="match status" value="1"/>
</dbReference>
<dbReference type="EMBL" id="MT141417">
    <property type="protein sequence ID" value="QJA60674.1"/>
    <property type="molecule type" value="Genomic_DNA"/>
</dbReference>
<name>A0A6M3KQJ7_9ZZZZ</name>